<dbReference type="PANTHER" id="PTHR43683:SF1">
    <property type="entry name" value="MULTIDRUG EFFLUX PROTEIN YFMO"/>
    <property type="match status" value="1"/>
</dbReference>
<feature type="transmembrane region" description="Helical" evidence="5">
    <location>
        <begin position="144"/>
        <end position="166"/>
    </location>
</feature>
<feature type="transmembrane region" description="Helical" evidence="5">
    <location>
        <begin position="58"/>
        <end position="77"/>
    </location>
</feature>
<dbReference type="Gene3D" id="1.20.1250.20">
    <property type="entry name" value="MFS general substrate transporter like domains"/>
    <property type="match status" value="1"/>
</dbReference>
<feature type="transmembrane region" description="Helical" evidence="5">
    <location>
        <begin position="214"/>
        <end position="237"/>
    </location>
</feature>
<dbReference type="InterPro" id="IPR001958">
    <property type="entry name" value="Tet-R_TetA/multi-R_MdtG-like"/>
</dbReference>
<name>A0ABT4R8U3_9CORY</name>
<dbReference type="PRINTS" id="PR01035">
    <property type="entry name" value="TCRTETA"/>
</dbReference>
<comment type="caution">
    <text evidence="7">The sequence shown here is derived from an EMBL/GenBank/DDBJ whole genome shotgun (WGS) entry which is preliminary data.</text>
</comment>
<evidence type="ECO:0000313" key="7">
    <source>
        <dbReference type="EMBL" id="MCZ9291920.1"/>
    </source>
</evidence>
<dbReference type="InterPro" id="IPR020846">
    <property type="entry name" value="MFS_dom"/>
</dbReference>
<feature type="transmembrane region" description="Helical" evidence="5">
    <location>
        <begin position="283"/>
        <end position="304"/>
    </location>
</feature>
<organism evidence="7 8">
    <name type="scientific">Corynebacterium lehmanniae</name>
    <dbReference type="NCBI Taxonomy" id="2913497"/>
    <lineage>
        <taxon>Bacteria</taxon>
        <taxon>Bacillati</taxon>
        <taxon>Actinomycetota</taxon>
        <taxon>Actinomycetes</taxon>
        <taxon>Mycobacteriales</taxon>
        <taxon>Corynebacteriaceae</taxon>
        <taxon>Corynebacterium</taxon>
    </lineage>
</organism>
<dbReference type="InterPro" id="IPR036259">
    <property type="entry name" value="MFS_trans_sf"/>
</dbReference>
<gene>
    <name evidence="7" type="ORF">L8U61_07200</name>
</gene>
<dbReference type="RefSeq" id="WP_269952366.1">
    <property type="nucleotide sequence ID" value="NZ_JAKMUR010000012.1"/>
</dbReference>
<evidence type="ECO:0000256" key="2">
    <source>
        <dbReference type="ARBA" id="ARBA00022692"/>
    </source>
</evidence>
<accession>A0ABT4R8U3</accession>
<dbReference type="Pfam" id="PF07690">
    <property type="entry name" value="MFS_1"/>
    <property type="match status" value="1"/>
</dbReference>
<feature type="transmembrane region" description="Helical" evidence="5">
    <location>
        <begin position="352"/>
        <end position="370"/>
    </location>
</feature>
<proteinExistence type="predicted"/>
<comment type="subcellular location">
    <subcellularLocation>
        <location evidence="1">Cell membrane</location>
        <topology evidence="1">Multi-pass membrane protein</topology>
    </subcellularLocation>
</comment>
<evidence type="ECO:0000256" key="4">
    <source>
        <dbReference type="ARBA" id="ARBA00023136"/>
    </source>
</evidence>
<keyword evidence="3 5" id="KW-1133">Transmembrane helix</keyword>
<dbReference type="EMBL" id="JAKMUR010000012">
    <property type="protein sequence ID" value="MCZ9291920.1"/>
    <property type="molecule type" value="Genomic_DNA"/>
</dbReference>
<dbReference type="InterPro" id="IPR053200">
    <property type="entry name" value="YfmO-like"/>
</dbReference>
<feature type="transmembrane region" description="Helical" evidence="5">
    <location>
        <begin position="310"/>
        <end position="331"/>
    </location>
</feature>
<dbReference type="InterPro" id="IPR011701">
    <property type="entry name" value="MFS"/>
</dbReference>
<evidence type="ECO:0000256" key="1">
    <source>
        <dbReference type="ARBA" id="ARBA00004651"/>
    </source>
</evidence>
<feature type="transmembrane region" description="Helical" evidence="5">
    <location>
        <begin position="172"/>
        <end position="193"/>
    </location>
</feature>
<evidence type="ECO:0000259" key="6">
    <source>
        <dbReference type="PROSITE" id="PS50850"/>
    </source>
</evidence>
<dbReference type="Proteomes" id="UP001146453">
    <property type="component" value="Unassembled WGS sequence"/>
</dbReference>
<keyword evidence="8" id="KW-1185">Reference proteome</keyword>
<reference evidence="7" key="1">
    <citation type="submission" date="2022-02" db="EMBL/GenBank/DDBJ databases">
        <title>Corynebacterium sp. from urogenital microbiome.</title>
        <authorList>
            <person name="Cappelli E.A."/>
            <person name="Ribeiro T.G."/>
            <person name="Peixe L."/>
        </authorList>
    </citation>
    <scope>NUCLEOTIDE SEQUENCE</scope>
    <source>
        <strain evidence="7">C8Ua_144</strain>
    </source>
</reference>
<dbReference type="SUPFAM" id="SSF103473">
    <property type="entry name" value="MFS general substrate transporter"/>
    <property type="match status" value="1"/>
</dbReference>
<evidence type="ECO:0000256" key="5">
    <source>
        <dbReference type="SAM" id="Phobius"/>
    </source>
</evidence>
<feature type="transmembrane region" description="Helical" evidence="5">
    <location>
        <begin position="257"/>
        <end position="276"/>
    </location>
</feature>
<dbReference type="CDD" id="cd17474">
    <property type="entry name" value="MFS_YfmO_like"/>
    <property type="match status" value="1"/>
</dbReference>
<feature type="domain" description="Major facilitator superfamily (MFS) profile" evidence="6">
    <location>
        <begin position="20"/>
        <end position="399"/>
    </location>
</feature>
<protein>
    <submittedName>
        <fullName evidence="7">MFS transporter</fullName>
    </submittedName>
</protein>
<feature type="transmembrane region" description="Helical" evidence="5">
    <location>
        <begin position="89"/>
        <end position="111"/>
    </location>
</feature>
<evidence type="ECO:0000256" key="3">
    <source>
        <dbReference type="ARBA" id="ARBA00022989"/>
    </source>
</evidence>
<dbReference type="PROSITE" id="PS50850">
    <property type="entry name" value="MFS"/>
    <property type="match status" value="1"/>
</dbReference>
<keyword evidence="2 5" id="KW-0812">Transmembrane</keyword>
<feature type="transmembrane region" description="Helical" evidence="5">
    <location>
        <begin position="19"/>
        <end position="38"/>
    </location>
</feature>
<dbReference type="PANTHER" id="PTHR43683">
    <property type="entry name" value="MULTIDRUG EFFLUX PROTEIN YFMO"/>
    <property type="match status" value="1"/>
</dbReference>
<sequence length="403" mass="41221">MTDTPHEGSASHSILKQPVAVWALAFACAVSFMGIGLVDPILPAISRELDASPTQTMLLFTSYLLITALAMFFSAFISSRIGVKTTLLIGLALIVVFAALSGAAGSVDAIIGFRAGWGLGNALFISTALAAIVGAAAGHAGQAVILYEAAIGVGMAIGPLAGGVLGEISWRAPFYGTAVLMAAGFIAIATLLAKAQRKPEPVALTAGLAAAKDPALLTLGLVAFFYNFGFFTLLAYSPYPIEEAAALSGRNFGATELGYVFFGWGLALAVSSVFIAPRLTRAFGLIPVVVTVLLGFSAVLAGLGFGAHRLGVVVVLVILAGFFSGVFNTVLTEAVMEATEMPRNVASSSYSGMRFLGGAVAPAVSGPLAASLGAGVPYWFGAASLVVSLVILFAGRKTLHRIL</sequence>
<feature type="transmembrane region" description="Helical" evidence="5">
    <location>
        <begin position="117"/>
        <end position="137"/>
    </location>
</feature>
<keyword evidence="4 5" id="KW-0472">Membrane</keyword>
<feature type="transmembrane region" description="Helical" evidence="5">
    <location>
        <begin position="376"/>
        <end position="395"/>
    </location>
</feature>
<evidence type="ECO:0000313" key="8">
    <source>
        <dbReference type="Proteomes" id="UP001146453"/>
    </source>
</evidence>